<keyword evidence="6" id="KW-0626">Porin</keyword>
<dbReference type="InterPro" id="IPR011250">
    <property type="entry name" value="OMP/PagP_B-barrel"/>
</dbReference>
<dbReference type="CDD" id="cd07185">
    <property type="entry name" value="OmpA_C-like"/>
    <property type="match status" value="1"/>
</dbReference>
<dbReference type="PANTHER" id="PTHR30329">
    <property type="entry name" value="STATOR ELEMENT OF FLAGELLAR MOTOR COMPLEX"/>
    <property type="match status" value="1"/>
</dbReference>
<dbReference type="SUPFAM" id="SSF56925">
    <property type="entry name" value="OMPA-like"/>
    <property type="match status" value="1"/>
</dbReference>
<proteinExistence type="predicted"/>
<keyword evidence="2" id="KW-0813">Transport</keyword>
<organism evidence="12 13">
    <name type="scientific">Thalassotalea eurytherma</name>
    <dbReference type="NCBI Taxonomy" id="1144278"/>
    <lineage>
        <taxon>Bacteria</taxon>
        <taxon>Pseudomonadati</taxon>
        <taxon>Pseudomonadota</taxon>
        <taxon>Gammaproteobacteria</taxon>
        <taxon>Alteromonadales</taxon>
        <taxon>Colwelliaceae</taxon>
        <taxon>Thalassotalea</taxon>
    </lineage>
</organism>
<evidence type="ECO:0000256" key="8">
    <source>
        <dbReference type="ARBA" id="ARBA00023237"/>
    </source>
</evidence>
<keyword evidence="10" id="KW-0732">Signal</keyword>
<keyword evidence="8" id="KW-0998">Cell outer membrane</keyword>
<dbReference type="Pfam" id="PF00691">
    <property type="entry name" value="OmpA"/>
    <property type="match status" value="1"/>
</dbReference>
<keyword evidence="4" id="KW-0812">Transmembrane</keyword>
<evidence type="ECO:0000256" key="4">
    <source>
        <dbReference type="ARBA" id="ARBA00022692"/>
    </source>
</evidence>
<evidence type="ECO:0000256" key="1">
    <source>
        <dbReference type="ARBA" id="ARBA00004571"/>
    </source>
</evidence>
<evidence type="ECO:0000256" key="6">
    <source>
        <dbReference type="ARBA" id="ARBA00023114"/>
    </source>
</evidence>
<keyword evidence="3" id="KW-1134">Transmembrane beta strand</keyword>
<dbReference type="RefSeq" id="WP_284207588.1">
    <property type="nucleotide sequence ID" value="NZ_BSSU01000008.1"/>
</dbReference>
<reference evidence="12 13" key="1">
    <citation type="submission" date="2023-03" db="EMBL/GenBank/DDBJ databases">
        <title>Draft genome sequence of Thalassotalea eurytherma JCM 18482T.</title>
        <authorList>
            <person name="Sawabe T."/>
        </authorList>
    </citation>
    <scope>NUCLEOTIDE SEQUENCE [LARGE SCALE GENOMIC DNA]</scope>
    <source>
        <strain evidence="12 13">JCM 18482</strain>
    </source>
</reference>
<dbReference type="InterPro" id="IPR050330">
    <property type="entry name" value="Bact_OuterMem_StrucFunc"/>
</dbReference>
<accession>A0ABQ6H289</accession>
<name>A0ABQ6H289_9GAMM</name>
<dbReference type="SUPFAM" id="SSF103088">
    <property type="entry name" value="OmpA-like"/>
    <property type="match status" value="1"/>
</dbReference>
<dbReference type="Gene3D" id="3.30.1330.60">
    <property type="entry name" value="OmpA-like domain"/>
    <property type="match status" value="1"/>
</dbReference>
<evidence type="ECO:0000256" key="2">
    <source>
        <dbReference type="ARBA" id="ARBA00022448"/>
    </source>
</evidence>
<dbReference type="Gene3D" id="2.40.160.20">
    <property type="match status" value="1"/>
</dbReference>
<dbReference type="PANTHER" id="PTHR30329:SF21">
    <property type="entry name" value="LIPOPROTEIN YIAD-RELATED"/>
    <property type="match status" value="1"/>
</dbReference>
<dbReference type="Proteomes" id="UP001157133">
    <property type="component" value="Unassembled WGS sequence"/>
</dbReference>
<sequence>MKQQILVKSVLALLVTGALSTGVMAANTPKGEDLEGRMYGGIHALYLDADNDRKATPDVNSTISDASGAGLEAGYRFSPKWEGRLAYTDLMSVDTKSSAFSADDGSMTSFDMLYFPSAQNFYGLGGFSLIDLENEELSLNLGGGYRHYFNDRFAMYLEGAGHYQFDANLKDLTAQLGVIYFFGGKSKSPAKAAAPVKETAAVTTAAAVAPKPAVKDTDKDGVVDTDDLCANTPMSDKVDSEGCTIFTEKTATLELVINFDNNKSVVKDEYYGELARAAKFMSTYPHVNLVIEGHTSSKGSAAYNKALSQKRADAVRKKLITNFSIDADRLTAIGYGEERLLDTSDTSAADTTNRRIHAVVETQVKEAVKR</sequence>
<dbReference type="EMBL" id="BSSU01000008">
    <property type="protein sequence ID" value="GLX82227.1"/>
    <property type="molecule type" value="Genomic_DNA"/>
</dbReference>
<feature type="chain" id="PRO_5047131031" evidence="10">
    <location>
        <begin position="26"/>
        <end position="370"/>
    </location>
</feature>
<dbReference type="InterPro" id="IPR006664">
    <property type="entry name" value="OMP_bac"/>
</dbReference>
<evidence type="ECO:0000256" key="7">
    <source>
        <dbReference type="ARBA" id="ARBA00023136"/>
    </source>
</evidence>
<dbReference type="InterPro" id="IPR036737">
    <property type="entry name" value="OmpA-like_sf"/>
</dbReference>
<comment type="caution">
    <text evidence="12">The sequence shown here is derived from an EMBL/GenBank/DDBJ whole genome shotgun (WGS) entry which is preliminary data.</text>
</comment>
<feature type="domain" description="OmpA-like" evidence="11">
    <location>
        <begin position="246"/>
        <end position="364"/>
    </location>
</feature>
<evidence type="ECO:0000256" key="5">
    <source>
        <dbReference type="ARBA" id="ARBA00023065"/>
    </source>
</evidence>
<keyword evidence="5" id="KW-0406">Ion transport</keyword>
<evidence type="ECO:0000256" key="9">
    <source>
        <dbReference type="PROSITE-ProRule" id="PRU00473"/>
    </source>
</evidence>
<dbReference type="InterPro" id="IPR018247">
    <property type="entry name" value="EF_Hand_1_Ca_BS"/>
</dbReference>
<protein>
    <submittedName>
        <fullName evidence="12">Outer membrane porin F</fullName>
    </submittedName>
</protein>
<keyword evidence="13" id="KW-1185">Reference proteome</keyword>
<feature type="signal peptide" evidence="10">
    <location>
        <begin position="1"/>
        <end position="25"/>
    </location>
</feature>
<dbReference type="PROSITE" id="PS51123">
    <property type="entry name" value="OMPA_2"/>
    <property type="match status" value="1"/>
</dbReference>
<gene>
    <name evidence="12" type="primary">oprF</name>
    <name evidence="12" type="ORF">theurythT_16790</name>
</gene>
<evidence type="ECO:0000256" key="10">
    <source>
        <dbReference type="SAM" id="SignalP"/>
    </source>
</evidence>
<dbReference type="PROSITE" id="PS00018">
    <property type="entry name" value="EF_HAND_1"/>
    <property type="match status" value="1"/>
</dbReference>
<comment type="subcellular location">
    <subcellularLocation>
        <location evidence="1">Cell outer membrane</location>
        <topology evidence="1">Multi-pass membrane protein</topology>
    </subcellularLocation>
</comment>
<keyword evidence="7 9" id="KW-0472">Membrane</keyword>
<evidence type="ECO:0000313" key="13">
    <source>
        <dbReference type="Proteomes" id="UP001157133"/>
    </source>
</evidence>
<dbReference type="PRINTS" id="PR01021">
    <property type="entry name" value="OMPADOMAIN"/>
</dbReference>
<dbReference type="InterPro" id="IPR006665">
    <property type="entry name" value="OmpA-like"/>
</dbReference>
<evidence type="ECO:0000313" key="12">
    <source>
        <dbReference type="EMBL" id="GLX82227.1"/>
    </source>
</evidence>
<evidence type="ECO:0000259" key="11">
    <source>
        <dbReference type="PROSITE" id="PS51123"/>
    </source>
</evidence>
<evidence type="ECO:0000256" key="3">
    <source>
        <dbReference type="ARBA" id="ARBA00022452"/>
    </source>
</evidence>